<comment type="caution">
    <text evidence="1">The sequence shown here is derived from an EMBL/GenBank/DDBJ whole genome shotgun (WGS) entry which is preliminary data.</text>
</comment>
<dbReference type="AlphaFoldDB" id="A0A832A6Q2"/>
<organism evidence="1">
    <name type="scientific">Desulfacinum infernum</name>
    <dbReference type="NCBI Taxonomy" id="35837"/>
    <lineage>
        <taxon>Bacteria</taxon>
        <taxon>Pseudomonadati</taxon>
        <taxon>Thermodesulfobacteriota</taxon>
        <taxon>Syntrophobacteria</taxon>
        <taxon>Syntrophobacterales</taxon>
        <taxon>Syntrophobacteraceae</taxon>
        <taxon>Desulfacinum</taxon>
    </lineage>
</organism>
<evidence type="ECO:0000313" key="1">
    <source>
        <dbReference type="EMBL" id="HFK98757.1"/>
    </source>
</evidence>
<dbReference type="EMBL" id="DSTK01000041">
    <property type="protein sequence ID" value="HFK98757.1"/>
    <property type="molecule type" value="Genomic_DNA"/>
</dbReference>
<dbReference type="SUPFAM" id="SSF54211">
    <property type="entry name" value="Ribosomal protein S5 domain 2-like"/>
    <property type="match status" value="1"/>
</dbReference>
<dbReference type="InterPro" id="IPR014721">
    <property type="entry name" value="Ribsml_uS5_D2-typ_fold_subgr"/>
</dbReference>
<dbReference type="InterPro" id="IPR020568">
    <property type="entry name" value="Ribosomal_Su5_D2-typ_SF"/>
</dbReference>
<name>A0A832A6Q2_9BACT</name>
<protein>
    <submittedName>
        <fullName evidence="1">Uncharacterized protein</fullName>
    </submittedName>
</protein>
<dbReference type="Gene3D" id="3.30.230.10">
    <property type="match status" value="1"/>
</dbReference>
<reference evidence="1" key="1">
    <citation type="journal article" date="2020" name="mSystems">
        <title>Genome- and Community-Level Interaction Insights into Carbon Utilization and Element Cycling Functions of Hydrothermarchaeota in Hydrothermal Sediment.</title>
        <authorList>
            <person name="Zhou Z."/>
            <person name="Liu Y."/>
            <person name="Xu W."/>
            <person name="Pan J."/>
            <person name="Luo Z.H."/>
            <person name="Li M."/>
        </authorList>
    </citation>
    <scope>NUCLEOTIDE SEQUENCE [LARGE SCALE GENOMIC DNA]</scope>
    <source>
        <strain evidence="1">SpSt-456</strain>
    </source>
</reference>
<proteinExistence type="predicted"/>
<gene>
    <name evidence="1" type="ORF">ENS06_15710</name>
</gene>
<accession>A0A832A6Q2</accession>
<sequence>MNAPARWSLDELMVWQSWGRLTERLCHVADPRGFVRPEDPETLKDLLPRLKACLDPESFELVLVSCLAAVLGQDLEAPAAARIALLASLLTDAADIVPWAPEKLLEAVWTLVPVLADARPHACAVWFAVGIHERVGAVESPPWWTSVADKQAQEAVAIAARLLRSRTGHGLLVLPVMSPSAAPSLYGPSLALPLYLAAWGLARGRRPDRLAATGALKDDGAVAAVSGVFRKARAARALGCRGLFCPREGVDPEKSTGAAVTLLPVKHVEAAEYLWETFEEQTGRNALTDFQRLADPEELAHTLHLVDARAGRWHGFRARYRKTVEKIAHNPALTVQVLERLNKIVRDPHADPDWIERLLEPWDVSCLQALAEVHPSAAFQAAQIRWAAATRRGDPEEAAQWAGCCEALQPRVLLYPDGLDKVCDFLNRRLVSERHARYRFDPELPRDVQDMVRRLEEERRRRARNGRKPAAPALGKLYGTIAQNYGFCGPEHLEQVRRTVSAAQDAFGSGELPEYRAEWRRQFHYRLHAELDAEDREAAQHTVQAYLWTSRPDQRHGGPKNMPPHEWSPYEHAALARFSAETGAVDPAYLAWARHRLEKPFSGHPWPLWLWNMGRIFSTRDEKRRAWWQSAHLCLRLGPTARPMALLGLAWLYREGLATASELEPYVARVVEGLVRGPLWRPHFESLLACTTTTAILDMTIHRTPTLFPFTYR</sequence>